<feature type="compositionally biased region" description="Low complexity" evidence="1">
    <location>
        <begin position="121"/>
        <end position="135"/>
    </location>
</feature>
<comment type="caution">
    <text evidence="2">The sequence shown here is derived from an EMBL/GenBank/DDBJ whole genome shotgun (WGS) entry which is preliminary data.</text>
</comment>
<sequence length="236" mass="25906">MNTSRLTKVPEIIDGRRIVNAQDINPMYVLEDVPKHILECADGGRDTIQKAIPSPPEGAAFLIRQDYEQRDKFNVILLKANESIEHAGGSRTVVKAGEKYMYFQPPKNGAPSTQAHTHGFSSSAAPRSSSGRTSTITSRYTITAKGTVQQAESKKYTVTPGSSPSPRIVLGVPEPVLRSNQHETLLSLPEPHQSLRIVVKVLLVGLQLQSKRIGPRVLQKALELLISLGSQRKNLR</sequence>
<dbReference type="Proteomes" id="UP000701801">
    <property type="component" value="Unassembled WGS sequence"/>
</dbReference>
<evidence type="ECO:0000256" key="1">
    <source>
        <dbReference type="SAM" id="MobiDB-lite"/>
    </source>
</evidence>
<keyword evidence="3" id="KW-1185">Reference proteome</keyword>
<evidence type="ECO:0000313" key="3">
    <source>
        <dbReference type="Proteomes" id="UP000701801"/>
    </source>
</evidence>
<reference evidence="2" key="1">
    <citation type="submission" date="2021-07" db="EMBL/GenBank/DDBJ databases">
        <authorList>
            <person name="Durling M."/>
        </authorList>
    </citation>
    <scope>NUCLEOTIDE SEQUENCE</scope>
</reference>
<dbReference type="EMBL" id="CAJVRM010000122">
    <property type="protein sequence ID" value="CAG8975026.1"/>
    <property type="molecule type" value="Genomic_DNA"/>
</dbReference>
<feature type="compositionally biased region" description="Polar residues" evidence="1">
    <location>
        <begin position="110"/>
        <end position="120"/>
    </location>
</feature>
<feature type="region of interest" description="Disordered" evidence="1">
    <location>
        <begin position="105"/>
        <end position="135"/>
    </location>
</feature>
<gene>
    <name evidence="2" type="ORF">HYALB_00012194</name>
</gene>
<protein>
    <submittedName>
        <fullName evidence="2">Uncharacterized protein</fullName>
    </submittedName>
</protein>
<organism evidence="2 3">
    <name type="scientific">Hymenoscyphus albidus</name>
    <dbReference type="NCBI Taxonomy" id="595503"/>
    <lineage>
        <taxon>Eukaryota</taxon>
        <taxon>Fungi</taxon>
        <taxon>Dikarya</taxon>
        <taxon>Ascomycota</taxon>
        <taxon>Pezizomycotina</taxon>
        <taxon>Leotiomycetes</taxon>
        <taxon>Helotiales</taxon>
        <taxon>Helotiaceae</taxon>
        <taxon>Hymenoscyphus</taxon>
    </lineage>
</organism>
<evidence type="ECO:0000313" key="2">
    <source>
        <dbReference type="EMBL" id="CAG8975026.1"/>
    </source>
</evidence>
<accession>A0A9N9LM17</accession>
<name>A0A9N9LM17_9HELO</name>
<dbReference type="AlphaFoldDB" id="A0A9N9LM17"/>
<proteinExistence type="predicted"/>
<dbReference type="OrthoDB" id="10483696at2759"/>